<gene>
    <name evidence="4" type="ORF">QYS49_32235</name>
</gene>
<dbReference type="PANTHER" id="PTHR13789">
    <property type="entry name" value="MONOOXYGENASE"/>
    <property type="match status" value="1"/>
</dbReference>
<dbReference type="InterPro" id="IPR036188">
    <property type="entry name" value="FAD/NAD-bd_sf"/>
</dbReference>
<dbReference type="InterPro" id="IPR002938">
    <property type="entry name" value="FAD-bd"/>
</dbReference>
<accession>A0AA51NBF3</accession>
<evidence type="ECO:0000256" key="2">
    <source>
        <dbReference type="ARBA" id="ARBA00023033"/>
    </source>
</evidence>
<feature type="domain" description="FAD-binding" evidence="3">
    <location>
        <begin position="2"/>
        <end position="333"/>
    </location>
</feature>
<name>A0AA51NBF3_9BACT</name>
<keyword evidence="1" id="KW-0560">Oxidoreductase</keyword>
<dbReference type="Proteomes" id="UP001230496">
    <property type="component" value="Chromosome"/>
</dbReference>
<reference evidence="4 5" key="1">
    <citation type="submission" date="2023-08" db="EMBL/GenBank/DDBJ databases">
        <title>Comparative genomics and taxonomic characterization of three novel marine species of genus Marivirga.</title>
        <authorList>
            <person name="Muhammad N."/>
            <person name="Kim S.-G."/>
        </authorList>
    </citation>
    <scope>NUCLEOTIDE SEQUENCE [LARGE SCALE GENOMIC DNA]</scope>
    <source>
        <strain evidence="4 5">BDSF4-3</strain>
    </source>
</reference>
<protein>
    <submittedName>
        <fullName evidence="4">FAD-dependent monooxygenase</fullName>
    </submittedName>
</protein>
<dbReference type="SUPFAM" id="SSF51905">
    <property type="entry name" value="FAD/NAD(P)-binding domain"/>
    <property type="match status" value="1"/>
</dbReference>
<dbReference type="PRINTS" id="PR00420">
    <property type="entry name" value="RNGMNOXGNASE"/>
</dbReference>
<dbReference type="EMBL" id="CP129971">
    <property type="protein sequence ID" value="WMN12053.1"/>
    <property type="molecule type" value="Genomic_DNA"/>
</dbReference>
<dbReference type="InterPro" id="IPR050493">
    <property type="entry name" value="FAD-dep_Monooxygenase_BioMet"/>
</dbReference>
<dbReference type="GO" id="GO:0004497">
    <property type="term" value="F:monooxygenase activity"/>
    <property type="evidence" value="ECO:0007669"/>
    <property type="project" value="UniProtKB-KW"/>
</dbReference>
<dbReference type="PANTHER" id="PTHR13789:SF309">
    <property type="entry name" value="PUTATIVE (AFU_ORTHOLOGUE AFUA_6G14510)-RELATED"/>
    <property type="match status" value="1"/>
</dbReference>
<evidence type="ECO:0000313" key="5">
    <source>
        <dbReference type="Proteomes" id="UP001230496"/>
    </source>
</evidence>
<evidence type="ECO:0000259" key="3">
    <source>
        <dbReference type="Pfam" id="PF01494"/>
    </source>
</evidence>
<evidence type="ECO:0000256" key="1">
    <source>
        <dbReference type="ARBA" id="ARBA00023002"/>
    </source>
</evidence>
<dbReference type="GO" id="GO:0071949">
    <property type="term" value="F:FAD binding"/>
    <property type="evidence" value="ECO:0007669"/>
    <property type="project" value="InterPro"/>
</dbReference>
<dbReference type="RefSeq" id="WP_308349866.1">
    <property type="nucleotide sequence ID" value="NZ_CP129971.1"/>
</dbReference>
<dbReference type="Pfam" id="PF01494">
    <property type="entry name" value="FAD_binding_3"/>
    <property type="match status" value="1"/>
</dbReference>
<keyword evidence="2 4" id="KW-0503">Monooxygenase</keyword>
<proteinExistence type="predicted"/>
<keyword evidence="5" id="KW-1185">Reference proteome</keyword>
<evidence type="ECO:0000313" key="4">
    <source>
        <dbReference type="EMBL" id="WMN12053.1"/>
    </source>
</evidence>
<dbReference type="KEGG" id="msaa:QYS49_32235"/>
<dbReference type="AlphaFoldDB" id="A0AA51NBF3"/>
<organism evidence="4 5">
    <name type="scientific">Marivirga salinarum</name>
    <dbReference type="NCBI Taxonomy" id="3059078"/>
    <lineage>
        <taxon>Bacteria</taxon>
        <taxon>Pseudomonadati</taxon>
        <taxon>Bacteroidota</taxon>
        <taxon>Cytophagia</taxon>
        <taxon>Cytophagales</taxon>
        <taxon>Marivirgaceae</taxon>
        <taxon>Marivirga</taxon>
    </lineage>
</organism>
<sequence>MKVDIIGAGICGLTTAIALEKRGFQPRIYEQAKTLKPVGAGIILASNAMQVYRNLGLEEQLNSNGIPLSALNITNDKLKVISKVDLNYFRDKYNLQSIAIHRGKLQEVLLDNLKQTEIHPDHQLKDLTKEKEGYQLKYENGKSVNSSLLLGADGIHSKVRAALFPNSKIRNMKQLCWRGVTEFKLPSIYKSELNEIWGRGDRFAFVQFSEDKIYWYAVKSFEKSENEFSSDKLSLYFEKYPPIVQEIIKATAFDTIHVTVMEDLEPIKKWHDEFACLMGDAAHATTPNMGQGACQSIEDAYTLADCLANQSDSRAFAAYQKLRMSKAHQVVNQSWQIGKISHWKNPIGIAFRNSILKIIPEKLNLVQLEKLFQLERKVS</sequence>
<dbReference type="Gene3D" id="3.50.50.60">
    <property type="entry name" value="FAD/NAD(P)-binding domain"/>
    <property type="match status" value="1"/>
</dbReference>